<gene>
    <name evidence="4" type="ORF">OFUS_LOCUS6379</name>
</gene>
<keyword evidence="5" id="KW-1185">Reference proteome</keyword>
<comment type="caution">
    <text evidence="4">The sequence shown here is derived from an EMBL/GenBank/DDBJ whole genome shotgun (WGS) entry which is preliminary data.</text>
</comment>
<evidence type="ECO:0000256" key="2">
    <source>
        <dbReference type="ARBA" id="ARBA00022823"/>
    </source>
</evidence>
<dbReference type="HAMAP" id="MF_00272">
    <property type="entry name" value="GcvH"/>
    <property type="match status" value="1"/>
</dbReference>
<dbReference type="GO" id="GO:0005960">
    <property type="term" value="C:glycine cleavage complex"/>
    <property type="evidence" value="ECO:0007669"/>
    <property type="project" value="UniProtKB-UniRule"/>
</dbReference>
<evidence type="ECO:0000256" key="3">
    <source>
        <dbReference type="RuleBase" id="RU364055"/>
    </source>
</evidence>
<keyword evidence="3" id="KW-0809">Transit peptide</keyword>
<comment type="cofactor">
    <cofactor evidence="3">
        <name>(R)-lipoate</name>
        <dbReference type="ChEBI" id="CHEBI:83088"/>
    </cofactor>
    <text evidence="3">Binds 1 lipoyl cofactor covalently.</text>
</comment>
<name>A0A8J1XR00_OWEFU</name>
<evidence type="ECO:0000313" key="5">
    <source>
        <dbReference type="Proteomes" id="UP000749559"/>
    </source>
</evidence>
<comment type="function">
    <text evidence="3">The H protein shuttles the methylamine group of glycine from the P protein to the T protein.</text>
</comment>
<dbReference type="InterPro" id="IPR033753">
    <property type="entry name" value="GCV_H/Fam206"/>
</dbReference>
<keyword evidence="2 3" id="KW-0450">Lipoyl</keyword>
<comment type="subcellular location">
    <subcellularLocation>
        <location evidence="3">Mitochondrion</location>
    </subcellularLocation>
</comment>
<organism evidence="4 5">
    <name type="scientific">Owenia fusiformis</name>
    <name type="common">Polychaete worm</name>
    <dbReference type="NCBI Taxonomy" id="6347"/>
    <lineage>
        <taxon>Eukaryota</taxon>
        <taxon>Metazoa</taxon>
        <taxon>Spiralia</taxon>
        <taxon>Lophotrochozoa</taxon>
        <taxon>Annelida</taxon>
        <taxon>Polychaeta</taxon>
        <taxon>Sedentaria</taxon>
        <taxon>Canalipalpata</taxon>
        <taxon>Sabellida</taxon>
        <taxon>Oweniida</taxon>
        <taxon>Oweniidae</taxon>
        <taxon>Owenia</taxon>
    </lineage>
</organism>
<dbReference type="GO" id="GO:0005739">
    <property type="term" value="C:mitochondrion"/>
    <property type="evidence" value="ECO:0007669"/>
    <property type="project" value="UniProtKB-SubCell"/>
</dbReference>
<dbReference type="PANTHER" id="PTHR11715">
    <property type="entry name" value="GLYCINE CLEAVAGE SYSTEM H PROTEIN"/>
    <property type="match status" value="1"/>
</dbReference>
<dbReference type="NCBIfam" id="TIGR00527">
    <property type="entry name" value="gcvH"/>
    <property type="match status" value="1"/>
</dbReference>
<dbReference type="NCBIfam" id="NF002270">
    <property type="entry name" value="PRK01202.1"/>
    <property type="match status" value="1"/>
</dbReference>
<dbReference type="SUPFAM" id="SSF51230">
    <property type="entry name" value="Single hybrid motif"/>
    <property type="match status" value="1"/>
</dbReference>
<dbReference type="Gene3D" id="2.40.50.100">
    <property type="match status" value="1"/>
</dbReference>
<keyword evidence="3" id="KW-0496">Mitochondrion</keyword>
<comment type="subunit">
    <text evidence="3">The glycine cleavage system is composed of four proteins: P, T, L and H.</text>
</comment>
<dbReference type="CDD" id="cd06848">
    <property type="entry name" value="GCS_H"/>
    <property type="match status" value="1"/>
</dbReference>
<dbReference type="EMBL" id="CAIIXF020000003">
    <property type="protein sequence ID" value="CAH1779579.1"/>
    <property type="molecule type" value="Genomic_DNA"/>
</dbReference>
<dbReference type="Pfam" id="PF01597">
    <property type="entry name" value="GCV_H"/>
    <property type="match status" value="1"/>
</dbReference>
<dbReference type="InterPro" id="IPR011053">
    <property type="entry name" value="Single_hybrid_motif"/>
</dbReference>
<evidence type="ECO:0000313" key="4">
    <source>
        <dbReference type="EMBL" id="CAH1779579.1"/>
    </source>
</evidence>
<dbReference type="PANTHER" id="PTHR11715:SF3">
    <property type="entry name" value="GLYCINE CLEAVAGE SYSTEM H PROTEIN-RELATED"/>
    <property type="match status" value="1"/>
</dbReference>
<dbReference type="InterPro" id="IPR000089">
    <property type="entry name" value="Biotin_lipoyl"/>
</dbReference>
<dbReference type="PROSITE" id="PS50968">
    <property type="entry name" value="BIOTINYL_LIPOYL"/>
    <property type="match status" value="1"/>
</dbReference>
<dbReference type="OrthoDB" id="10264154at2759"/>
<dbReference type="InterPro" id="IPR017453">
    <property type="entry name" value="GCV_H_sub"/>
</dbReference>
<dbReference type="GO" id="GO:0009249">
    <property type="term" value="P:protein lipoylation"/>
    <property type="evidence" value="ECO:0007669"/>
    <property type="project" value="TreeGrafter"/>
</dbReference>
<proteinExistence type="inferred from homology"/>
<dbReference type="GO" id="GO:0019464">
    <property type="term" value="P:glycine decarboxylation via glycine cleavage system"/>
    <property type="evidence" value="ECO:0007669"/>
    <property type="project" value="UniProtKB-UniRule"/>
</dbReference>
<dbReference type="InterPro" id="IPR002930">
    <property type="entry name" value="GCV_H"/>
</dbReference>
<evidence type="ECO:0000256" key="1">
    <source>
        <dbReference type="ARBA" id="ARBA00009249"/>
    </source>
</evidence>
<accession>A0A8J1XR00</accession>
<dbReference type="AlphaFoldDB" id="A0A8J1XR00"/>
<comment type="similarity">
    <text evidence="1 3">Belongs to the GcvH family.</text>
</comment>
<sequence>MASTTKKLLEGRVYNKYEWVLMDEGNTATVGISNHGQTQLGEMFHVELPVVGDSVEINDSCGSVESLHAATDVFAPLSGEIVEVNTILKSSPNLINKSPLNHGWLFKMKVKDVTELGKLIAEEQYLATLEDF</sequence>
<protein>
    <recommendedName>
        <fullName evidence="3">Glycine cleavage system H protein</fullName>
    </recommendedName>
</protein>
<dbReference type="Proteomes" id="UP000749559">
    <property type="component" value="Unassembled WGS sequence"/>
</dbReference>
<reference evidence="4" key="1">
    <citation type="submission" date="2022-03" db="EMBL/GenBank/DDBJ databases">
        <authorList>
            <person name="Martin C."/>
        </authorList>
    </citation>
    <scope>NUCLEOTIDE SEQUENCE</scope>
</reference>